<protein>
    <submittedName>
        <fullName evidence="1">Uncharacterized protein</fullName>
    </submittedName>
</protein>
<proteinExistence type="predicted"/>
<dbReference type="EMBL" id="CAJOBC010160568">
    <property type="protein sequence ID" value="CAF4696708.1"/>
    <property type="molecule type" value="Genomic_DNA"/>
</dbReference>
<dbReference type="Proteomes" id="UP000663829">
    <property type="component" value="Unassembled WGS sequence"/>
</dbReference>
<dbReference type="EMBL" id="CAJNOQ010068881">
    <property type="protein sequence ID" value="CAF1683912.1"/>
    <property type="molecule type" value="Genomic_DNA"/>
</dbReference>
<evidence type="ECO:0000313" key="3">
    <source>
        <dbReference type="Proteomes" id="UP000663829"/>
    </source>
</evidence>
<sequence length="62" mass="7381">MLWHVKVDKKSMLIFDIDLLIMLNKSDSGMSTPKSISNIRVYQFIREKYKTFINDETEPNEK</sequence>
<dbReference type="AlphaFoldDB" id="A0A816H4J9"/>
<comment type="caution">
    <text evidence="1">The sequence shown here is derived from an EMBL/GenBank/DDBJ whole genome shotgun (WGS) entry which is preliminary data.</text>
</comment>
<evidence type="ECO:0000313" key="2">
    <source>
        <dbReference type="EMBL" id="CAF4696708.1"/>
    </source>
</evidence>
<dbReference type="Proteomes" id="UP000681722">
    <property type="component" value="Unassembled WGS sequence"/>
</dbReference>
<name>A0A816H4J9_9BILA</name>
<evidence type="ECO:0000313" key="1">
    <source>
        <dbReference type="EMBL" id="CAF1683912.1"/>
    </source>
</evidence>
<keyword evidence="3" id="KW-1185">Reference proteome</keyword>
<reference evidence="1" key="1">
    <citation type="submission" date="2021-02" db="EMBL/GenBank/DDBJ databases">
        <authorList>
            <person name="Nowell W R."/>
        </authorList>
    </citation>
    <scope>NUCLEOTIDE SEQUENCE</scope>
</reference>
<feature type="non-terminal residue" evidence="1">
    <location>
        <position position="1"/>
    </location>
</feature>
<organism evidence="1 3">
    <name type="scientific">Didymodactylos carnosus</name>
    <dbReference type="NCBI Taxonomy" id="1234261"/>
    <lineage>
        <taxon>Eukaryota</taxon>
        <taxon>Metazoa</taxon>
        <taxon>Spiralia</taxon>
        <taxon>Gnathifera</taxon>
        <taxon>Rotifera</taxon>
        <taxon>Eurotatoria</taxon>
        <taxon>Bdelloidea</taxon>
        <taxon>Philodinida</taxon>
        <taxon>Philodinidae</taxon>
        <taxon>Didymodactylos</taxon>
    </lineage>
</organism>
<gene>
    <name evidence="1" type="ORF">GPM918_LOCUS46677</name>
    <name evidence="2" type="ORF">SRO942_LOCUS51338</name>
</gene>
<accession>A0A816H4J9</accession>